<sequence length="87" mass="9727">MSVFTHPKALVKKHLVKAPSHFCLFYQLEEVKRFQKALTPSFRALDLAPMPWHSQSSPLDRCLQTRTGAGAAVPLFAHHSVPLGFMA</sequence>
<proteinExistence type="predicted"/>
<evidence type="ECO:0000313" key="2">
    <source>
        <dbReference type="WBParaSite" id="Pan_g1842.t1"/>
    </source>
</evidence>
<protein>
    <submittedName>
        <fullName evidence="2">Uncharacterized protein</fullName>
    </submittedName>
</protein>
<name>A0A7E4ZUL1_PANRE</name>
<dbReference type="WBParaSite" id="Pan_g1842.t1">
    <property type="protein sequence ID" value="Pan_g1842.t1"/>
    <property type="gene ID" value="Pan_g1842"/>
</dbReference>
<dbReference type="AlphaFoldDB" id="A0A7E4ZUL1"/>
<accession>A0A7E4ZUL1</accession>
<keyword evidence="1" id="KW-1185">Reference proteome</keyword>
<dbReference type="Proteomes" id="UP000492821">
    <property type="component" value="Unassembled WGS sequence"/>
</dbReference>
<evidence type="ECO:0000313" key="1">
    <source>
        <dbReference type="Proteomes" id="UP000492821"/>
    </source>
</evidence>
<reference evidence="1" key="1">
    <citation type="journal article" date="2013" name="Genetics">
        <title>The draft genome and transcriptome of Panagrellus redivivus are shaped by the harsh demands of a free-living lifestyle.</title>
        <authorList>
            <person name="Srinivasan J."/>
            <person name="Dillman A.R."/>
            <person name="Macchietto M.G."/>
            <person name="Heikkinen L."/>
            <person name="Lakso M."/>
            <person name="Fracchia K.M."/>
            <person name="Antoshechkin I."/>
            <person name="Mortazavi A."/>
            <person name="Wong G."/>
            <person name="Sternberg P.W."/>
        </authorList>
    </citation>
    <scope>NUCLEOTIDE SEQUENCE [LARGE SCALE GENOMIC DNA]</scope>
    <source>
        <strain evidence="1">MT8872</strain>
    </source>
</reference>
<organism evidence="1 2">
    <name type="scientific">Panagrellus redivivus</name>
    <name type="common">Microworm</name>
    <dbReference type="NCBI Taxonomy" id="6233"/>
    <lineage>
        <taxon>Eukaryota</taxon>
        <taxon>Metazoa</taxon>
        <taxon>Ecdysozoa</taxon>
        <taxon>Nematoda</taxon>
        <taxon>Chromadorea</taxon>
        <taxon>Rhabditida</taxon>
        <taxon>Tylenchina</taxon>
        <taxon>Panagrolaimomorpha</taxon>
        <taxon>Panagrolaimoidea</taxon>
        <taxon>Panagrolaimidae</taxon>
        <taxon>Panagrellus</taxon>
    </lineage>
</organism>
<reference evidence="2" key="2">
    <citation type="submission" date="2020-10" db="UniProtKB">
        <authorList>
            <consortium name="WormBaseParasite"/>
        </authorList>
    </citation>
    <scope>IDENTIFICATION</scope>
</reference>